<organism evidence="1">
    <name type="scientific">viral metagenome</name>
    <dbReference type="NCBI Taxonomy" id="1070528"/>
    <lineage>
        <taxon>unclassified sequences</taxon>
        <taxon>metagenomes</taxon>
        <taxon>organismal metagenomes</taxon>
    </lineage>
</organism>
<dbReference type="EMBL" id="MN740434">
    <property type="protein sequence ID" value="QHU06411.1"/>
    <property type="molecule type" value="Genomic_DNA"/>
</dbReference>
<protein>
    <submittedName>
        <fullName evidence="1">Uncharacterized protein</fullName>
    </submittedName>
</protein>
<proteinExistence type="predicted"/>
<dbReference type="AlphaFoldDB" id="A0A6C0JNG0"/>
<reference evidence="1" key="1">
    <citation type="journal article" date="2020" name="Nature">
        <title>Giant virus diversity and host interactions through global metagenomics.</title>
        <authorList>
            <person name="Schulz F."/>
            <person name="Roux S."/>
            <person name="Paez-Espino D."/>
            <person name="Jungbluth S."/>
            <person name="Walsh D.A."/>
            <person name="Denef V.J."/>
            <person name="McMahon K.D."/>
            <person name="Konstantinidis K.T."/>
            <person name="Eloe-Fadrosh E.A."/>
            <person name="Kyrpides N.C."/>
            <person name="Woyke T."/>
        </authorList>
    </citation>
    <scope>NUCLEOTIDE SEQUENCE</scope>
    <source>
        <strain evidence="1">GVMAG-M-3300027747-57</strain>
    </source>
</reference>
<name>A0A6C0JNG0_9ZZZZ</name>
<dbReference type="Gene3D" id="3.40.50.300">
    <property type="entry name" value="P-loop containing nucleotide triphosphate hydrolases"/>
    <property type="match status" value="1"/>
</dbReference>
<dbReference type="InterPro" id="IPR027417">
    <property type="entry name" value="P-loop_NTPase"/>
</dbReference>
<accession>A0A6C0JNG0</accession>
<sequence>MKYYESHFDEYITSIEKYNIHTELLSIYNRLPSKIENIENIIFYGPSGVGKYSQLLYLIKKYSPSDLKYDKKMTVSTDKQQYIYRISDIHYEIDMSQLGCNSKILWHEIFFQIVDIVSVKQDKTGIIICKNFHLIHTELLEIFYSYMQQYNSSQSNIKLVFFIITEHLSFMPTTILNVCQILRISRPNKEKYFELSQYMTNNKDKPFLQYIGENKKNTVKTTNKKISDLLSIIDTNEITNIKEIRSFQLINTVDELPKDVFNIICDNIINEMMNPKKISFTGFRDMLYDILTYNLDTTECLWYILNYFIENKYLKDKDISDILIRTYPFLKYYNNNYRPIYHLESIIFYIINKIHNF</sequence>
<evidence type="ECO:0000313" key="1">
    <source>
        <dbReference type="EMBL" id="QHU06411.1"/>
    </source>
</evidence>
<dbReference type="SUPFAM" id="SSF52540">
    <property type="entry name" value="P-loop containing nucleoside triphosphate hydrolases"/>
    <property type="match status" value="1"/>
</dbReference>